<evidence type="ECO:0000256" key="1">
    <source>
        <dbReference type="SAM" id="SignalP"/>
    </source>
</evidence>
<evidence type="ECO:0000313" key="2">
    <source>
        <dbReference type="EMBL" id="CAI9095850.1"/>
    </source>
</evidence>
<dbReference type="AlphaFoldDB" id="A0AAV1CLJ9"/>
<dbReference type="Gene3D" id="3.10.450.10">
    <property type="match status" value="1"/>
</dbReference>
<name>A0AAV1CLJ9_OLDCO</name>
<reference evidence="2" key="1">
    <citation type="submission" date="2023-03" db="EMBL/GenBank/DDBJ databases">
        <authorList>
            <person name="Julca I."/>
        </authorList>
    </citation>
    <scope>NUCLEOTIDE SEQUENCE</scope>
</reference>
<keyword evidence="3" id="KW-1185">Reference proteome</keyword>
<proteinExistence type="predicted"/>
<dbReference type="EMBL" id="OX459119">
    <property type="protein sequence ID" value="CAI9095850.1"/>
    <property type="molecule type" value="Genomic_DNA"/>
</dbReference>
<dbReference type="Proteomes" id="UP001161247">
    <property type="component" value="Chromosome 2"/>
</dbReference>
<feature type="chain" id="PRO_5043550155" evidence="1">
    <location>
        <begin position="22"/>
        <end position="115"/>
    </location>
</feature>
<dbReference type="InterPro" id="IPR046350">
    <property type="entry name" value="Cystatin_sf"/>
</dbReference>
<dbReference type="SUPFAM" id="SSF54403">
    <property type="entry name" value="Cystatin/monellin"/>
    <property type="match status" value="1"/>
</dbReference>
<sequence length="115" mass="13291">MVFQVQSQVWALFCLLTTAFAGTFDPDFQDVDPKQPEVVRVGKSAVGQYNMDQKADLKFETLVKAQYKKSPFFEHFWILEIQAQNAAGETHRYEAKLYSPLRQYEAEVTSFTQID</sequence>
<evidence type="ECO:0000313" key="3">
    <source>
        <dbReference type="Proteomes" id="UP001161247"/>
    </source>
</evidence>
<keyword evidence="1" id="KW-0732">Signal</keyword>
<feature type="signal peptide" evidence="1">
    <location>
        <begin position="1"/>
        <end position="21"/>
    </location>
</feature>
<gene>
    <name evidence="2" type="ORF">OLC1_LOCUS6734</name>
</gene>
<protein>
    <submittedName>
        <fullName evidence="2">OLC1v1031876C1</fullName>
    </submittedName>
</protein>
<accession>A0AAV1CLJ9</accession>
<organism evidence="2 3">
    <name type="scientific">Oldenlandia corymbosa var. corymbosa</name>
    <dbReference type="NCBI Taxonomy" id="529605"/>
    <lineage>
        <taxon>Eukaryota</taxon>
        <taxon>Viridiplantae</taxon>
        <taxon>Streptophyta</taxon>
        <taxon>Embryophyta</taxon>
        <taxon>Tracheophyta</taxon>
        <taxon>Spermatophyta</taxon>
        <taxon>Magnoliopsida</taxon>
        <taxon>eudicotyledons</taxon>
        <taxon>Gunneridae</taxon>
        <taxon>Pentapetalae</taxon>
        <taxon>asterids</taxon>
        <taxon>lamiids</taxon>
        <taxon>Gentianales</taxon>
        <taxon>Rubiaceae</taxon>
        <taxon>Rubioideae</taxon>
        <taxon>Spermacoceae</taxon>
        <taxon>Hedyotis-Oldenlandia complex</taxon>
        <taxon>Oldenlandia</taxon>
    </lineage>
</organism>